<evidence type="ECO:0000313" key="2">
    <source>
        <dbReference type="Proteomes" id="UP001057279"/>
    </source>
</evidence>
<gene>
    <name evidence="1" type="ORF">MJG53_001107</name>
</gene>
<dbReference type="Proteomes" id="UP001057279">
    <property type="component" value="Linkage Group LG01"/>
</dbReference>
<accession>A0ACB9VJR9</accession>
<keyword evidence="2" id="KW-1185">Reference proteome</keyword>
<organism evidence="1 2">
    <name type="scientific">Ovis ammon polii x Ovis aries</name>
    <dbReference type="NCBI Taxonomy" id="2918886"/>
    <lineage>
        <taxon>Eukaryota</taxon>
        <taxon>Metazoa</taxon>
        <taxon>Chordata</taxon>
        <taxon>Craniata</taxon>
        <taxon>Vertebrata</taxon>
        <taxon>Euteleostomi</taxon>
        <taxon>Mammalia</taxon>
        <taxon>Eutheria</taxon>
        <taxon>Laurasiatheria</taxon>
        <taxon>Artiodactyla</taxon>
        <taxon>Ruminantia</taxon>
        <taxon>Pecora</taxon>
        <taxon>Bovidae</taxon>
        <taxon>Caprinae</taxon>
        <taxon>Ovis</taxon>
    </lineage>
</organism>
<dbReference type="EMBL" id="CM043026">
    <property type="protein sequence ID" value="KAI4590058.1"/>
    <property type="molecule type" value="Genomic_DNA"/>
</dbReference>
<protein>
    <submittedName>
        <fullName evidence="1">Uncharacterized protein</fullName>
    </submittedName>
</protein>
<proteinExistence type="predicted"/>
<name>A0ACB9VJR9_9CETA</name>
<reference evidence="1" key="1">
    <citation type="submission" date="2022-03" db="EMBL/GenBank/DDBJ databases">
        <title>Genomic analyses of argali, domestic sheep and their hybrids provide insights into chromosomal evolution, heterosis and genetic basis of agronomic traits.</title>
        <authorList>
            <person name="Li M."/>
        </authorList>
    </citation>
    <scope>NUCLEOTIDE SEQUENCE</scope>
    <source>
        <strain evidence="1">F1 hybrid</strain>
    </source>
</reference>
<evidence type="ECO:0000313" key="1">
    <source>
        <dbReference type="EMBL" id="KAI4590058.1"/>
    </source>
</evidence>
<sequence length="118" mass="12924">LQMCTGSSQSARLPTAEEGRENSAGRAVGFCVSDNAAFPVRPRLPCARRRAAVSIVYPLGRLSFSRKSQLCLVPRTWPSPGWILRRWAFTLSLVDSDFLCLTSLGSTTSPDQGPKVPW</sequence>
<comment type="caution">
    <text evidence="1">The sequence shown here is derived from an EMBL/GenBank/DDBJ whole genome shotgun (WGS) entry which is preliminary data.</text>
</comment>
<feature type="non-terminal residue" evidence="1">
    <location>
        <position position="1"/>
    </location>
</feature>